<dbReference type="AlphaFoldDB" id="A0A1F5C5T5"/>
<evidence type="ECO:0000256" key="3">
    <source>
        <dbReference type="HAMAP-Rule" id="MF_01139"/>
    </source>
</evidence>
<dbReference type="GO" id="GO:0045547">
    <property type="term" value="F:ditrans,polycis-polyprenyl diphosphate synthase [(2E,6E)-farnesyl diphosphate specific] activity"/>
    <property type="evidence" value="ECO:0007669"/>
    <property type="project" value="TreeGrafter"/>
</dbReference>
<reference evidence="4 5" key="1">
    <citation type="journal article" date="2016" name="Nat. Commun.">
        <title>Thousands of microbial genomes shed light on interconnected biogeochemical processes in an aquifer system.</title>
        <authorList>
            <person name="Anantharaman K."/>
            <person name="Brown C.T."/>
            <person name="Hug L.A."/>
            <person name="Sharon I."/>
            <person name="Castelle C.J."/>
            <person name="Probst A.J."/>
            <person name="Thomas B.C."/>
            <person name="Singh A."/>
            <person name="Wilkins M.J."/>
            <person name="Karaoz U."/>
            <person name="Brodie E.L."/>
            <person name="Williams K.H."/>
            <person name="Hubbard S.S."/>
            <person name="Banfield J.F."/>
        </authorList>
    </citation>
    <scope>NUCLEOTIDE SEQUENCE [LARGE SCALE GENOMIC DNA]</scope>
</reference>
<dbReference type="NCBIfam" id="TIGR00055">
    <property type="entry name" value="uppS"/>
    <property type="match status" value="1"/>
</dbReference>
<sequence length="234" mass="27377">MNIPQHIAIIPDGNRRWAKKNSLPVFRGHRQGIKSIEEVIKCALDLKIPYLTFWGCSMSNILNRSKLEVNFLMKIFEQNFRKIVQNEDIHNKKAGIAVVGRWRELFPKKTKESIEKAIDATKNYQNYHLTFLMAYSGTDEMQTAIQNIIKLKTENINLKIDENVIKNNLWTNNLPPVDLVIRTGGEPHWSDGFMMWDVANAQLYFTETLWPDFSGKEFRKVVDRYSKTERRMGK</sequence>
<gene>
    <name evidence="4" type="ORF">A2907_02535</name>
</gene>
<dbReference type="SUPFAM" id="SSF64005">
    <property type="entry name" value="Undecaprenyl diphosphate synthase"/>
    <property type="match status" value="1"/>
</dbReference>
<dbReference type="PANTHER" id="PTHR10291:SF43">
    <property type="entry name" value="DEHYDRODOLICHYL DIPHOSPHATE SYNTHASE COMPLEX SUBUNIT DHDDS"/>
    <property type="match status" value="1"/>
</dbReference>
<dbReference type="InterPro" id="IPR036424">
    <property type="entry name" value="UPP_synth-like_sf"/>
</dbReference>
<proteinExistence type="inferred from homology"/>
<evidence type="ECO:0000256" key="1">
    <source>
        <dbReference type="ARBA" id="ARBA00022679"/>
    </source>
</evidence>
<comment type="similarity">
    <text evidence="2">Belongs to the UPP synthase family. Z-FPP synthase subfamily.</text>
</comment>
<comment type="caution">
    <text evidence="4">The sequence shown here is derived from an EMBL/GenBank/DDBJ whole genome shotgun (WGS) entry which is preliminary data.</text>
</comment>
<keyword evidence="1 3" id="KW-0808">Transferase</keyword>
<keyword evidence="3" id="KW-0460">Magnesium</keyword>
<feature type="binding site" evidence="3">
    <location>
        <begin position="13"/>
        <end position="16"/>
    </location>
    <ligand>
        <name>substrate</name>
    </ligand>
</feature>
<feature type="binding site" evidence="3">
    <location>
        <position position="17"/>
    </location>
    <ligand>
        <name>substrate</name>
    </ligand>
</feature>
<feature type="binding site" evidence="3">
    <location>
        <position position="29"/>
    </location>
    <ligand>
        <name>substrate</name>
    </ligand>
</feature>
<evidence type="ECO:0000256" key="2">
    <source>
        <dbReference type="ARBA" id="ARBA00038453"/>
    </source>
</evidence>
<dbReference type="EMBL" id="MEYQ01000051">
    <property type="protein sequence ID" value="OGD38220.1"/>
    <property type="molecule type" value="Genomic_DNA"/>
</dbReference>
<feature type="active site" description="Proton acceptor" evidence="3">
    <location>
        <position position="60"/>
    </location>
</feature>
<dbReference type="Gene3D" id="3.40.1180.10">
    <property type="entry name" value="Decaprenyl diphosphate synthase-like"/>
    <property type="match status" value="1"/>
</dbReference>
<name>A0A1F5C5T5_9BACT</name>
<dbReference type="GO" id="GO:0000287">
    <property type="term" value="F:magnesium ion binding"/>
    <property type="evidence" value="ECO:0007669"/>
    <property type="project" value="UniProtKB-UniRule"/>
</dbReference>
<evidence type="ECO:0000313" key="4">
    <source>
        <dbReference type="EMBL" id="OGD38220.1"/>
    </source>
</evidence>
<dbReference type="PANTHER" id="PTHR10291">
    <property type="entry name" value="DEHYDRODOLICHYL DIPHOSPHATE SYNTHASE FAMILY MEMBER"/>
    <property type="match status" value="1"/>
</dbReference>
<dbReference type="Proteomes" id="UP000177947">
    <property type="component" value="Unassembled WGS sequence"/>
</dbReference>
<accession>A0A1F5C5T5</accession>
<comment type="cofactor">
    <cofactor evidence="3">
        <name>Mg(2+)</name>
        <dbReference type="ChEBI" id="CHEBI:18420"/>
    </cofactor>
    <text evidence="3">Binds 2 magnesium ions per subunit.</text>
</comment>
<comment type="caution">
    <text evidence="3">Lacks conserved residue(s) required for the propagation of feature annotation.</text>
</comment>
<protein>
    <recommendedName>
        <fullName evidence="3">Isoprenyl transferase</fullName>
        <ecNumber evidence="3">2.5.1.-</ecNumber>
    </recommendedName>
</protein>
<dbReference type="InterPro" id="IPR001441">
    <property type="entry name" value="UPP_synth-like"/>
</dbReference>
<comment type="function">
    <text evidence="3">Catalyzes the condensation of isopentenyl diphosphate (IPP) with allylic pyrophosphates generating different type of terpenoids.</text>
</comment>
<dbReference type="EC" id="2.5.1.-" evidence="3"/>
<comment type="subunit">
    <text evidence="3">Homodimer.</text>
</comment>
<feature type="binding site" evidence="3">
    <location>
        <position position="64"/>
    </location>
    <ligand>
        <name>substrate</name>
    </ligand>
</feature>
<dbReference type="Pfam" id="PF01255">
    <property type="entry name" value="Prenyltransf"/>
    <property type="match status" value="1"/>
</dbReference>
<dbReference type="GO" id="GO:0016094">
    <property type="term" value="P:polyprenol biosynthetic process"/>
    <property type="evidence" value="ECO:0007669"/>
    <property type="project" value="TreeGrafter"/>
</dbReference>
<organism evidence="4 5">
    <name type="scientific">Candidatus Azambacteria bacterium RIFCSPLOWO2_01_FULL_37_9</name>
    <dbReference type="NCBI Taxonomy" id="1797297"/>
    <lineage>
        <taxon>Bacteria</taxon>
        <taxon>Candidatus Azamiibacteriota</taxon>
    </lineage>
</organism>
<dbReference type="CDD" id="cd00475">
    <property type="entry name" value="Cis_IPPS"/>
    <property type="match status" value="1"/>
</dbReference>
<evidence type="ECO:0000313" key="5">
    <source>
        <dbReference type="Proteomes" id="UP000177947"/>
    </source>
</evidence>
<feature type="binding site" evidence="3">
    <location>
        <position position="182"/>
    </location>
    <ligand>
        <name>substrate</name>
    </ligand>
</feature>
<keyword evidence="3" id="KW-0479">Metal-binding</keyword>
<feature type="active site" evidence="3">
    <location>
        <position position="12"/>
    </location>
</feature>
<dbReference type="HAMAP" id="MF_01139">
    <property type="entry name" value="ISPT"/>
    <property type="match status" value="1"/>
</dbReference>
<feature type="binding site" evidence="3">
    <location>
        <position position="12"/>
    </location>
    <ligand>
        <name>Mg(2+)</name>
        <dbReference type="ChEBI" id="CHEBI:18420"/>
    </ligand>
</feature>